<dbReference type="Proteomes" id="UP000634136">
    <property type="component" value="Unassembled WGS sequence"/>
</dbReference>
<evidence type="ECO:0000256" key="1">
    <source>
        <dbReference type="ARBA" id="ARBA00001913"/>
    </source>
</evidence>
<evidence type="ECO:0000256" key="5">
    <source>
        <dbReference type="ARBA" id="ARBA00022692"/>
    </source>
</evidence>
<keyword evidence="12 13" id="KW-0472">Membrane</keyword>
<dbReference type="FunFam" id="2.60.40.150:FF:000066">
    <property type="entry name" value="Extended synaptotagmin-2"/>
    <property type="match status" value="1"/>
</dbReference>
<name>A0A834TFE7_9FABA</name>
<organism evidence="16 17">
    <name type="scientific">Senna tora</name>
    <dbReference type="NCBI Taxonomy" id="362788"/>
    <lineage>
        <taxon>Eukaryota</taxon>
        <taxon>Viridiplantae</taxon>
        <taxon>Streptophyta</taxon>
        <taxon>Embryophyta</taxon>
        <taxon>Tracheophyta</taxon>
        <taxon>Spermatophyta</taxon>
        <taxon>Magnoliopsida</taxon>
        <taxon>eudicotyledons</taxon>
        <taxon>Gunneridae</taxon>
        <taxon>Pentapetalae</taxon>
        <taxon>rosids</taxon>
        <taxon>fabids</taxon>
        <taxon>Fabales</taxon>
        <taxon>Fabaceae</taxon>
        <taxon>Caesalpinioideae</taxon>
        <taxon>Cassia clade</taxon>
        <taxon>Senna</taxon>
    </lineage>
</organism>
<dbReference type="SMART" id="SM00239">
    <property type="entry name" value="C2"/>
    <property type="match status" value="2"/>
</dbReference>
<accession>A0A834TFE7</accession>
<evidence type="ECO:0000313" key="16">
    <source>
        <dbReference type="EMBL" id="KAF7820142.1"/>
    </source>
</evidence>
<dbReference type="GO" id="GO:0005783">
    <property type="term" value="C:endoplasmic reticulum"/>
    <property type="evidence" value="ECO:0007669"/>
    <property type="project" value="TreeGrafter"/>
</dbReference>
<dbReference type="EMBL" id="JAAIUW010000008">
    <property type="protein sequence ID" value="KAF7820142.1"/>
    <property type="molecule type" value="Genomic_DNA"/>
</dbReference>
<comment type="similarity">
    <text evidence="3">Belongs to the synaptotagmin family.</text>
</comment>
<protein>
    <submittedName>
        <fullName evidence="16">Synaptotagmin-3 isoform X1</fullName>
    </submittedName>
</protein>
<comment type="cofactor">
    <cofactor evidence="1">
        <name>Ca(2+)</name>
        <dbReference type="ChEBI" id="CHEBI:29108"/>
    </cofactor>
</comment>
<dbReference type="CDD" id="cd00030">
    <property type="entry name" value="C2"/>
    <property type="match status" value="2"/>
</dbReference>
<dbReference type="PANTHER" id="PTHR10774:SF62">
    <property type="entry name" value="SYNAPTOTAGMIN-3"/>
    <property type="match status" value="1"/>
</dbReference>
<keyword evidence="4" id="KW-0813">Transport</keyword>
<proteinExistence type="inferred from homology"/>
<gene>
    <name evidence="16" type="ORF">G2W53_025597</name>
</gene>
<comment type="caution">
    <text evidence="16">The sequence shown here is derived from an EMBL/GenBank/DDBJ whole genome shotgun (WGS) entry which is preliminary data.</text>
</comment>
<dbReference type="PANTHER" id="PTHR10774">
    <property type="entry name" value="EXTENDED SYNAPTOTAGMIN-RELATED"/>
    <property type="match status" value="1"/>
</dbReference>
<dbReference type="Gene3D" id="2.60.40.150">
    <property type="entry name" value="C2 domain"/>
    <property type="match status" value="2"/>
</dbReference>
<dbReference type="InterPro" id="IPR035892">
    <property type="entry name" value="C2_domain_sf"/>
</dbReference>
<keyword evidence="5 13" id="KW-0812">Transmembrane</keyword>
<evidence type="ECO:0000256" key="12">
    <source>
        <dbReference type="ARBA" id="ARBA00023136"/>
    </source>
</evidence>
<evidence type="ECO:0000259" key="15">
    <source>
        <dbReference type="PROSITE" id="PS51847"/>
    </source>
</evidence>
<keyword evidence="8" id="KW-0106">Calcium</keyword>
<dbReference type="InterPro" id="IPR031468">
    <property type="entry name" value="SMP_LBD"/>
</dbReference>
<dbReference type="OrthoDB" id="67700at2759"/>
<evidence type="ECO:0000256" key="9">
    <source>
        <dbReference type="ARBA" id="ARBA00022989"/>
    </source>
</evidence>
<dbReference type="PRINTS" id="PR00360">
    <property type="entry name" value="C2DOMAIN"/>
</dbReference>
<evidence type="ECO:0000256" key="10">
    <source>
        <dbReference type="ARBA" id="ARBA00023055"/>
    </source>
</evidence>
<dbReference type="GO" id="GO:0006869">
    <property type="term" value="P:lipid transport"/>
    <property type="evidence" value="ECO:0007669"/>
    <property type="project" value="UniProtKB-KW"/>
</dbReference>
<dbReference type="GO" id="GO:0046872">
    <property type="term" value="F:metal ion binding"/>
    <property type="evidence" value="ECO:0007669"/>
    <property type="project" value="UniProtKB-KW"/>
</dbReference>
<reference evidence="16" key="1">
    <citation type="submission" date="2020-09" db="EMBL/GenBank/DDBJ databases">
        <title>Genome-Enabled Discovery of Anthraquinone Biosynthesis in Senna tora.</title>
        <authorList>
            <person name="Kang S.-H."/>
            <person name="Pandey R.P."/>
            <person name="Lee C.-M."/>
            <person name="Sim J.-S."/>
            <person name="Jeong J.-T."/>
            <person name="Choi B.-S."/>
            <person name="Jung M."/>
            <person name="Ginzburg D."/>
            <person name="Zhao K."/>
            <person name="Won S.Y."/>
            <person name="Oh T.-J."/>
            <person name="Yu Y."/>
            <person name="Kim N.-H."/>
            <person name="Lee O.R."/>
            <person name="Lee T.-H."/>
            <person name="Bashyal P."/>
            <person name="Kim T.-S."/>
            <person name="Lee W.-H."/>
            <person name="Kawkins C."/>
            <person name="Kim C.-K."/>
            <person name="Kim J.S."/>
            <person name="Ahn B.O."/>
            <person name="Rhee S.Y."/>
            <person name="Sohng J.K."/>
        </authorList>
    </citation>
    <scope>NUCLEOTIDE SEQUENCE</scope>
    <source>
        <tissue evidence="16">Leaf</tissue>
    </source>
</reference>
<sequence>MGLISSFLGVLGFVFGIPIGLLVGFFLFVYSEPKPLTETVVRPIGDLGPNALQEILPEIPLWMKSPDYERVDWMNKFLLYMWPFLDKAICGMIRSMAKPIFAEYIGKYQINAIEFESLTLGTLPPTICGIKVFETNENELVMEPVIKWAGNQNVVLVLKLLSLRITVQVVDLQIFAAPRITLKPLVPTFPCFANIVVSLLDKPHVDFGMKISGGDIMSIPGLYRYVQETIKKQVAGLYLWPQTLDIPILDESTVAIKKPVGILHVNVIRAQKLLKMDLLGTSDPYVKVSLSGDKLPAKKTTVKRRNLNPEWNEKFKLVVKDPQSQVLQLQVYDWDKVGGHDKLGMQLVPLKLLKPYENKEFTLDLLKDTNLTETPNKKERGKIVVDVTFVPFKDDSSKFGGCLESFSRMESGNDKVSDDEVQGAGLLSVFIQEAEEVEGKRHNNPYALVFFRGEKKRTKMMRKTRHPRWNEELEFMLEEPPLHEKIHIEVMSKRTIFSFLSKESLGHVEINLNDVVHNGRINDKYHLINSRNGVIHVEVRWKLF</sequence>
<dbReference type="Pfam" id="PF17047">
    <property type="entry name" value="SMP_LBD"/>
    <property type="match status" value="1"/>
</dbReference>
<keyword evidence="9 13" id="KW-1133">Transmembrane helix</keyword>
<comment type="subcellular location">
    <subcellularLocation>
        <location evidence="2">Membrane</location>
        <topology evidence="2">Single-pass membrane protein</topology>
    </subcellularLocation>
</comment>
<evidence type="ECO:0000256" key="4">
    <source>
        <dbReference type="ARBA" id="ARBA00022448"/>
    </source>
</evidence>
<dbReference type="Pfam" id="PF00168">
    <property type="entry name" value="C2"/>
    <property type="match status" value="2"/>
</dbReference>
<evidence type="ECO:0000313" key="17">
    <source>
        <dbReference type="Proteomes" id="UP000634136"/>
    </source>
</evidence>
<dbReference type="PROSITE" id="PS50004">
    <property type="entry name" value="C2"/>
    <property type="match status" value="2"/>
</dbReference>
<dbReference type="SUPFAM" id="SSF49562">
    <property type="entry name" value="C2 domain (Calcium/lipid-binding domain, CaLB)"/>
    <property type="match status" value="2"/>
</dbReference>
<dbReference type="InterPro" id="IPR039010">
    <property type="entry name" value="Synaptotagmin_SMP"/>
</dbReference>
<feature type="domain" description="C2" evidence="14">
    <location>
        <begin position="240"/>
        <end position="363"/>
    </location>
</feature>
<keyword evidence="6" id="KW-0479">Metal-binding</keyword>
<dbReference type="InterPro" id="IPR000008">
    <property type="entry name" value="C2_dom"/>
</dbReference>
<dbReference type="GO" id="GO:0016020">
    <property type="term" value="C:membrane"/>
    <property type="evidence" value="ECO:0007669"/>
    <property type="project" value="UniProtKB-SubCell"/>
</dbReference>
<evidence type="ECO:0000259" key="14">
    <source>
        <dbReference type="PROSITE" id="PS50004"/>
    </source>
</evidence>
<evidence type="ECO:0000256" key="13">
    <source>
        <dbReference type="SAM" id="Phobius"/>
    </source>
</evidence>
<dbReference type="PROSITE" id="PS51847">
    <property type="entry name" value="SMP"/>
    <property type="match status" value="1"/>
</dbReference>
<dbReference type="GO" id="GO:0008289">
    <property type="term" value="F:lipid binding"/>
    <property type="evidence" value="ECO:0007669"/>
    <property type="project" value="UniProtKB-KW"/>
</dbReference>
<evidence type="ECO:0000256" key="11">
    <source>
        <dbReference type="ARBA" id="ARBA00023121"/>
    </source>
</evidence>
<keyword evidence="11" id="KW-0446">Lipid-binding</keyword>
<evidence type="ECO:0000256" key="3">
    <source>
        <dbReference type="ARBA" id="ARBA00006996"/>
    </source>
</evidence>
<dbReference type="AlphaFoldDB" id="A0A834TFE7"/>
<feature type="transmembrane region" description="Helical" evidence="13">
    <location>
        <begin position="7"/>
        <end position="30"/>
    </location>
</feature>
<evidence type="ECO:0000256" key="6">
    <source>
        <dbReference type="ARBA" id="ARBA00022723"/>
    </source>
</evidence>
<keyword evidence="10" id="KW-0445">Lipid transport</keyword>
<evidence type="ECO:0000256" key="7">
    <source>
        <dbReference type="ARBA" id="ARBA00022737"/>
    </source>
</evidence>
<keyword evidence="17" id="KW-1185">Reference proteome</keyword>
<feature type="domain" description="C2" evidence="14">
    <location>
        <begin position="408"/>
        <end position="525"/>
    </location>
</feature>
<feature type="domain" description="SMP-LTD" evidence="15">
    <location>
        <begin position="67"/>
        <end position="249"/>
    </location>
</feature>
<keyword evidence="7" id="KW-0677">Repeat</keyword>
<evidence type="ECO:0000256" key="2">
    <source>
        <dbReference type="ARBA" id="ARBA00004167"/>
    </source>
</evidence>
<dbReference type="CDD" id="cd21677">
    <property type="entry name" value="SMP_SYT"/>
    <property type="match status" value="1"/>
</dbReference>
<evidence type="ECO:0000256" key="8">
    <source>
        <dbReference type="ARBA" id="ARBA00022837"/>
    </source>
</evidence>
<dbReference type="InterPro" id="IPR045050">
    <property type="entry name" value="Synaptotagmin_plant"/>
</dbReference>
<dbReference type="FunFam" id="2.60.40.150:FF:000102">
    <property type="entry name" value="Synaptotagmin-2 isoform A"/>
    <property type="match status" value="1"/>
</dbReference>